<gene>
    <name evidence="2" type="ORF">FIBSPDRAFT_1055788</name>
</gene>
<dbReference type="EMBL" id="KV418456">
    <property type="protein sequence ID" value="KZP02568.1"/>
    <property type="molecule type" value="Genomic_DNA"/>
</dbReference>
<dbReference type="Proteomes" id="UP000076532">
    <property type="component" value="Unassembled WGS sequence"/>
</dbReference>
<reference evidence="2 3" key="1">
    <citation type="journal article" date="2016" name="Mol. Biol. Evol.">
        <title>Comparative Genomics of Early-Diverging Mushroom-Forming Fungi Provides Insights into the Origins of Lignocellulose Decay Capabilities.</title>
        <authorList>
            <person name="Nagy L.G."/>
            <person name="Riley R."/>
            <person name="Tritt A."/>
            <person name="Adam C."/>
            <person name="Daum C."/>
            <person name="Floudas D."/>
            <person name="Sun H."/>
            <person name="Yadav J.S."/>
            <person name="Pangilinan J."/>
            <person name="Larsson K.H."/>
            <person name="Matsuura K."/>
            <person name="Barry K."/>
            <person name="Labutti K."/>
            <person name="Kuo R."/>
            <person name="Ohm R.A."/>
            <person name="Bhattacharya S.S."/>
            <person name="Shirouzu T."/>
            <person name="Yoshinaga Y."/>
            <person name="Martin F.M."/>
            <person name="Grigoriev I.V."/>
            <person name="Hibbett D.S."/>
        </authorList>
    </citation>
    <scope>NUCLEOTIDE SEQUENCE [LARGE SCALE GENOMIC DNA]</scope>
    <source>
        <strain evidence="2 3">CBS 109695</strain>
    </source>
</reference>
<sequence>MEYREGITSPKLEPNVNAKGQQVQAKANYCAHMYCSSCPFARSCKEKPDQLPPLGAIGLEPVDQFSMSRGGSGRHRTTSMRMGPSGPRAGSIGLGIGNFAKPSGSFSMGNFATPDGTGKPSEGRFVASNRAVPVGCDGAPAPFGRPNDEVEESGTAADSMSEADAKKRLDQDSKEFFASTPPSSPRPRTINSFEEGFMPIAELLDDIAIDAPNALDLMAVMVKGASLSEDTRGRITAKSVDGEKLLALLST</sequence>
<evidence type="ECO:0000313" key="3">
    <source>
        <dbReference type="Proteomes" id="UP000076532"/>
    </source>
</evidence>
<evidence type="ECO:0000256" key="1">
    <source>
        <dbReference type="SAM" id="MobiDB-lite"/>
    </source>
</evidence>
<keyword evidence="3" id="KW-1185">Reference proteome</keyword>
<evidence type="ECO:0000313" key="2">
    <source>
        <dbReference type="EMBL" id="KZP02568.1"/>
    </source>
</evidence>
<dbReference type="OrthoDB" id="514777at2759"/>
<accession>A0A167T4W8</accession>
<feature type="region of interest" description="Disordered" evidence="1">
    <location>
        <begin position="137"/>
        <end position="169"/>
    </location>
</feature>
<feature type="region of interest" description="Disordered" evidence="1">
    <location>
        <begin position="63"/>
        <end position="86"/>
    </location>
</feature>
<name>A0A167T4W8_9AGAM</name>
<dbReference type="AlphaFoldDB" id="A0A167T4W8"/>
<organism evidence="2 3">
    <name type="scientific">Athelia psychrophila</name>
    <dbReference type="NCBI Taxonomy" id="1759441"/>
    <lineage>
        <taxon>Eukaryota</taxon>
        <taxon>Fungi</taxon>
        <taxon>Dikarya</taxon>
        <taxon>Basidiomycota</taxon>
        <taxon>Agaricomycotina</taxon>
        <taxon>Agaricomycetes</taxon>
        <taxon>Agaricomycetidae</taxon>
        <taxon>Atheliales</taxon>
        <taxon>Atheliaceae</taxon>
        <taxon>Athelia</taxon>
    </lineage>
</organism>
<protein>
    <submittedName>
        <fullName evidence="2">Uncharacterized protein</fullName>
    </submittedName>
</protein>
<proteinExistence type="predicted"/>
<dbReference type="STRING" id="436010.A0A167T4W8"/>